<dbReference type="RefSeq" id="WP_172356513.1">
    <property type="nucleotide sequence ID" value="NZ_BLLH01000005.1"/>
</dbReference>
<dbReference type="SMART" id="SM00903">
    <property type="entry name" value="Flavin_Reduct"/>
    <property type="match status" value="1"/>
</dbReference>
<dbReference type="Proteomes" id="UP000475928">
    <property type="component" value="Unassembled WGS sequence"/>
</dbReference>
<dbReference type="PANTHER" id="PTHR33798:SF5">
    <property type="entry name" value="FLAVIN REDUCTASE LIKE DOMAIN-CONTAINING PROTEIN"/>
    <property type="match status" value="1"/>
</dbReference>
<keyword evidence="7" id="KW-1185">Reference proteome</keyword>
<dbReference type="PANTHER" id="PTHR33798">
    <property type="entry name" value="FLAVOPROTEIN OXYGENASE"/>
    <property type="match status" value="1"/>
</dbReference>
<comment type="caution">
    <text evidence="6">The sequence shown here is derived from an EMBL/GenBank/DDBJ whole genome shotgun (WGS) entry which is preliminary data.</text>
</comment>
<evidence type="ECO:0000259" key="5">
    <source>
        <dbReference type="SMART" id="SM00903"/>
    </source>
</evidence>
<dbReference type="Pfam" id="PF01613">
    <property type="entry name" value="Flavin_Reduct"/>
    <property type="match status" value="1"/>
</dbReference>
<dbReference type="EMBL" id="BLLH01000005">
    <property type="protein sequence ID" value="GFH40721.1"/>
    <property type="molecule type" value="Genomic_DNA"/>
</dbReference>
<evidence type="ECO:0000256" key="1">
    <source>
        <dbReference type="ARBA" id="ARBA00001917"/>
    </source>
</evidence>
<reference evidence="6 7" key="1">
    <citation type="submission" date="2020-02" db="EMBL/GenBank/DDBJ databases">
        <title>Draft genome sequence of Lactococcus sp. Hs20B0-1.</title>
        <authorList>
            <person name="Noda S."/>
            <person name="Yuki M."/>
            <person name="Ohkuma M."/>
        </authorList>
    </citation>
    <scope>NUCLEOTIDE SEQUENCE [LARGE SCALE GENOMIC DNA]</scope>
    <source>
        <strain evidence="6 7">Hs20B0-1</strain>
    </source>
</reference>
<evidence type="ECO:0000256" key="2">
    <source>
        <dbReference type="ARBA" id="ARBA00022630"/>
    </source>
</evidence>
<evidence type="ECO:0000313" key="6">
    <source>
        <dbReference type="EMBL" id="GFH40721.1"/>
    </source>
</evidence>
<dbReference type="InterPro" id="IPR002563">
    <property type="entry name" value="Flavin_Rdtase-like_dom"/>
</dbReference>
<accession>A0A6A0B8G6</accession>
<evidence type="ECO:0000313" key="7">
    <source>
        <dbReference type="Proteomes" id="UP000475928"/>
    </source>
</evidence>
<name>A0A6A0B8G6_9LACT</name>
<protein>
    <submittedName>
        <fullName evidence="6">Nitrilotriacetate monooxygenase</fullName>
    </submittedName>
</protein>
<keyword evidence="2" id="KW-0285">Flavoprotein</keyword>
<keyword evidence="6" id="KW-0503">Monooxygenase</keyword>
<comment type="cofactor">
    <cofactor evidence="1">
        <name>FMN</name>
        <dbReference type="ChEBI" id="CHEBI:58210"/>
    </cofactor>
</comment>
<dbReference type="AlphaFoldDB" id="A0A6A0B8G6"/>
<dbReference type="GO" id="GO:0016646">
    <property type="term" value="F:oxidoreductase activity, acting on the CH-NH group of donors, NAD or NADP as acceptor"/>
    <property type="evidence" value="ECO:0007669"/>
    <property type="project" value="UniProtKB-ARBA"/>
</dbReference>
<keyword evidence="3" id="KW-0288">FMN</keyword>
<dbReference type="SUPFAM" id="SSF50475">
    <property type="entry name" value="FMN-binding split barrel"/>
    <property type="match status" value="1"/>
</dbReference>
<sequence>MKSFTTAELNRVNPYLAYKLLSGSVIPRPIAWVTTQSADGTVNAAPFSFFNVVSSNPPLVSISMMGQKDSVANILDNGEAVIHFVNPDNVEQMNMTAASLPSQMSETQTFDIATEPSKTVKVPSITNAPIKFEAKLFKHVPVESNGYIVSNLMILEVTNFAFADNVFDETKFYVKPEELKPIARLAGNTYAELGDLFDIQRPQ</sequence>
<proteinExistence type="inferred from homology"/>
<comment type="similarity">
    <text evidence="4">Belongs to the flavoredoxin family.</text>
</comment>
<evidence type="ECO:0000256" key="4">
    <source>
        <dbReference type="ARBA" id="ARBA00038054"/>
    </source>
</evidence>
<evidence type="ECO:0000256" key="3">
    <source>
        <dbReference type="ARBA" id="ARBA00022643"/>
    </source>
</evidence>
<feature type="domain" description="Flavin reductase like" evidence="5">
    <location>
        <begin position="23"/>
        <end position="174"/>
    </location>
</feature>
<dbReference type="Gene3D" id="2.30.110.10">
    <property type="entry name" value="Electron Transport, Fmn-binding Protein, Chain A"/>
    <property type="match status" value="1"/>
</dbReference>
<dbReference type="GO" id="GO:0004497">
    <property type="term" value="F:monooxygenase activity"/>
    <property type="evidence" value="ECO:0007669"/>
    <property type="project" value="UniProtKB-KW"/>
</dbReference>
<dbReference type="GO" id="GO:0010181">
    <property type="term" value="F:FMN binding"/>
    <property type="evidence" value="ECO:0007669"/>
    <property type="project" value="InterPro"/>
</dbReference>
<dbReference type="InterPro" id="IPR012349">
    <property type="entry name" value="Split_barrel_FMN-bd"/>
</dbReference>
<gene>
    <name evidence="6" type="primary">yaiB</name>
    <name evidence="6" type="ORF">Hs20B_11190</name>
</gene>
<organism evidence="6 7">
    <name type="scientific">Pseudolactococcus insecticola</name>
    <dbReference type="NCBI Taxonomy" id="2709158"/>
    <lineage>
        <taxon>Bacteria</taxon>
        <taxon>Bacillati</taxon>
        <taxon>Bacillota</taxon>
        <taxon>Bacilli</taxon>
        <taxon>Lactobacillales</taxon>
        <taxon>Streptococcaceae</taxon>
        <taxon>Pseudolactococcus</taxon>
    </lineage>
</organism>
<keyword evidence="6" id="KW-0560">Oxidoreductase</keyword>